<comment type="caution">
    <text evidence="2">The sequence shown here is derived from an EMBL/GenBank/DDBJ whole genome shotgun (WGS) entry which is preliminary data.</text>
</comment>
<protein>
    <recommendedName>
        <fullName evidence="3">HK97 gp10 family phage protein</fullName>
    </recommendedName>
</protein>
<feature type="region of interest" description="Disordered" evidence="1">
    <location>
        <begin position="133"/>
        <end position="153"/>
    </location>
</feature>
<name>A0A2G7SYG0_9FLAO</name>
<accession>A0A2G7SYG0</accession>
<dbReference type="AlphaFoldDB" id="A0A2G7SYG0"/>
<proteinExistence type="predicted"/>
<dbReference type="EMBL" id="PEKC01000165">
    <property type="protein sequence ID" value="PII32641.1"/>
    <property type="molecule type" value="Genomic_DNA"/>
</dbReference>
<evidence type="ECO:0000313" key="2">
    <source>
        <dbReference type="EMBL" id="PII32641.1"/>
    </source>
</evidence>
<gene>
    <name evidence="2" type="ORF">CTI11_25450</name>
</gene>
<sequence>MARRTLSNPGRDGRRKVLTGGNSFGMELDLSAVDDMLSALESGVEAAIRPMAQAGAQVIYERVKLNVQGLGRVTGNLDRSIYQYFSDEKSEDGKRAEYHISWNHKKAPHGHLVEFGYLQRYRYYQTNDGQVRPMVRPGMDGQPPPPRRASQAQKDAYYVTLPSPKQVPGKAFVRSAASSLPEAQKAAQAELWRRLFEQGGYGGA</sequence>
<evidence type="ECO:0000256" key="1">
    <source>
        <dbReference type="SAM" id="MobiDB-lite"/>
    </source>
</evidence>
<dbReference type="Pfam" id="PF04883">
    <property type="entry name" value="HK97-gp10_like"/>
    <property type="match status" value="1"/>
</dbReference>
<dbReference type="InterPro" id="IPR010064">
    <property type="entry name" value="HK97-gp10_tail"/>
</dbReference>
<organism evidence="2">
    <name type="scientific">Chryseobacterium sp. B5</name>
    <dbReference type="NCBI Taxonomy" id="2050562"/>
    <lineage>
        <taxon>Bacteria</taxon>
        <taxon>Pseudomonadati</taxon>
        <taxon>Bacteroidota</taxon>
        <taxon>Flavobacteriia</taxon>
        <taxon>Flavobacteriales</taxon>
        <taxon>Weeksellaceae</taxon>
        <taxon>Chryseobacterium group</taxon>
        <taxon>Chryseobacterium</taxon>
    </lineage>
</organism>
<evidence type="ECO:0008006" key="3">
    <source>
        <dbReference type="Google" id="ProtNLM"/>
    </source>
</evidence>
<reference evidence="2" key="1">
    <citation type="submission" date="2017-10" db="EMBL/GenBank/DDBJ databases">
        <title>Chryseobacterium sp. B5 is a hydrocarbonoclastic and plant growth promoting bacterium.</title>
        <authorList>
            <person name="Thijs S."/>
            <person name="Gkorezis P."/>
            <person name="Van Hamme J."/>
        </authorList>
    </citation>
    <scope>NUCLEOTIDE SEQUENCE</scope>
    <source>
        <strain evidence="2">B5</strain>
    </source>
</reference>